<dbReference type="EMBL" id="QGDO01000002">
    <property type="protein sequence ID" value="PWJ43221.1"/>
    <property type="molecule type" value="Genomic_DNA"/>
</dbReference>
<dbReference type="OrthoDB" id="111691at2"/>
<dbReference type="AlphaFoldDB" id="A0A315ZCG3"/>
<feature type="transmembrane region" description="Helical" evidence="1">
    <location>
        <begin position="20"/>
        <end position="40"/>
    </location>
</feature>
<dbReference type="RefSeq" id="WP_109617586.1">
    <property type="nucleotide sequence ID" value="NZ_QGDO01000002.1"/>
</dbReference>
<keyword evidence="1" id="KW-1133">Transmembrane helix</keyword>
<comment type="caution">
    <text evidence="2">The sequence shown here is derived from an EMBL/GenBank/DDBJ whole genome shotgun (WGS) entry which is preliminary data.</text>
</comment>
<keyword evidence="1" id="KW-0472">Membrane</keyword>
<evidence type="ECO:0000313" key="3">
    <source>
        <dbReference type="Proteomes" id="UP000245535"/>
    </source>
</evidence>
<dbReference type="PANTHER" id="PTHR34219">
    <property type="entry name" value="IRON-REGULATED INNER MEMBRANE PROTEIN-RELATED"/>
    <property type="match status" value="1"/>
</dbReference>
<keyword evidence="3" id="KW-1185">Reference proteome</keyword>
<feature type="transmembrane region" description="Helical" evidence="1">
    <location>
        <begin position="148"/>
        <end position="169"/>
    </location>
</feature>
<accession>A0A315ZCG3</accession>
<name>A0A315ZCG3_SEDFL</name>
<protein>
    <submittedName>
        <fullName evidence="2">Putative iron-regulated membrane protein</fullName>
    </submittedName>
</protein>
<feature type="transmembrane region" description="Helical" evidence="1">
    <location>
        <begin position="199"/>
        <end position="232"/>
    </location>
</feature>
<dbReference type="Pfam" id="PF03929">
    <property type="entry name" value="PepSY_TM"/>
    <property type="match status" value="1"/>
</dbReference>
<dbReference type="InterPro" id="IPR005625">
    <property type="entry name" value="PepSY-ass_TM"/>
</dbReference>
<proteinExistence type="predicted"/>
<keyword evidence="1" id="KW-0812">Transmembrane</keyword>
<feature type="transmembrane region" description="Helical" evidence="1">
    <location>
        <begin position="347"/>
        <end position="368"/>
    </location>
</feature>
<dbReference type="PANTHER" id="PTHR34219:SF3">
    <property type="entry name" value="BLL7967 PROTEIN"/>
    <property type="match status" value="1"/>
</dbReference>
<reference evidence="2 3" key="1">
    <citation type="submission" date="2018-03" db="EMBL/GenBank/DDBJ databases">
        <title>Genomic Encyclopedia of Archaeal and Bacterial Type Strains, Phase II (KMG-II): from individual species to whole genera.</title>
        <authorList>
            <person name="Goeker M."/>
        </authorList>
    </citation>
    <scope>NUCLEOTIDE SEQUENCE [LARGE SCALE GENOMIC DNA]</scope>
    <source>
        <strain evidence="2 3">DSM 28229</strain>
    </source>
</reference>
<evidence type="ECO:0000313" key="2">
    <source>
        <dbReference type="EMBL" id="PWJ43221.1"/>
    </source>
</evidence>
<sequence length="394" mass="45042">MLKGAAKHQKDWYGKWHTWAGITAGFVLIIVSLTGSLLVFEEELDVWFYQEQFHFPHQKGDAKLSFQQVMDKLKKEYPTHDLHGLFAWETRNDAYIAYGHPEGKDIHLQYIINPYTAEVTAEREYHKTVMGFIRNLHRTLLIPEVGKYLVGISSLICTILMITGLRLWIPKKWKNVKARLGIKWGASSKRVNFDLHNTLGFYFSPMITLISITGVVITFSQFVFLFLFLLSFQSPQSIASILDQKSNYYEGAKPLSVNQLQEIAESQLDNSVLLGFNTPHDSIGTYSMNVWSPSASEVGNRSIFWLDQYSGEVVYSSEKKELMLGKMYLNWVTPIHYGTFGGLPTRILALIASLICATLFITGFIIWLPRWRKGKNKKVKQSKSKVSPQKVVEA</sequence>
<dbReference type="Proteomes" id="UP000245535">
    <property type="component" value="Unassembled WGS sequence"/>
</dbReference>
<gene>
    <name evidence="2" type="ORF">BC781_102770</name>
</gene>
<evidence type="ECO:0000256" key="1">
    <source>
        <dbReference type="SAM" id="Phobius"/>
    </source>
</evidence>
<organism evidence="2 3">
    <name type="scientific">Sediminitomix flava</name>
    <dbReference type="NCBI Taxonomy" id="379075"/>
    <lineage>
        <taxon>Bacteria</taxon>
        <taxon>Pseudomonadati</taxon>
        <taxon>Bacteroidota</taxon>
        <taxon>Cytophagia</taxon>
        <taxon>Cytophagales</taxon>
        <taxon>Flammeovirgaceae</taxon>
        <taxon>Sediminitomix</taxon>
    </lineage>
</organism>